<dbReference type="HOGENOM" id="CLU_088167_0_0_5"/>
<dbReference type="GO" id="GO:0016788">
    <property type="term" value="F:hydrolase activity, acting on ester bonds"/>
    <property type="evidence" value="ECO:0007669"/>
    <property type="project" value="UniProtKB-ARBA"/>
</dbReference>
<organism evidence="2 3">
    <name type="scientific">Celeribacter indicus</name>
    <dbReference type="NCBI Taxonomy" id="1208324"/>
    <lineage>
        <taxon>Bacteria</taxon>
        <taxon>Pseudomonadati</taxon>
        <taxon>Pseudomonadota</taxon>
        <taxon>Alphaproteobacteria</taxon>
        <taxon>Rhodobacterales</taxon>
        <taxon>Roseobacteraceae</taxon>
        <taxon>Celeribacter</taxon>
    </lineage>
</organism>
<dbReference type="Gene3D" id="3.40.50.1110">
    <property type="entry name" value="SGNH hydrolase"/>
    <property type="match status" value="1"/>
</dbReference>
<accession>A0A0B5DXU0</accession>
<protein>
    <submittedName>
        <fullName evidence="2">Lipolytic protein</fullName>
    </submittedName>
</protein>
<dbReference type="KEGG" id="cid:P73_3538"/>
<dbReference type="AlphaFoldDB" id="A0A0B5DXU0"/>
<name>A0A0B5DXU0_9RHOB</name>
<gene>
    <name evidence="2" type="ORF">P73_3538</name>
</gene>
<evidence type="ECO:0000313" key="2">
    <source>
        <dbReference type="EMBL" id="AJE48253.1"/>
    </source>
</evidence>
<dbReference type="SUPFAM" id="SSF52266">
    <property type="entry name" value="SGNH hydrolase"/>
    <property type="match status" value="1"/>
</dbReference>
<dbReference type="Proteomes" id="UP000031521">
    <property type="component" value="Chromosome"/>
</dbReference>
<dbReference type="STRING" id="1208324.P73_3538"/>
<dbReference type="RefSeq" id="WP_043870619.1">
    <property type="nucleotide sequence ID" value="NZ_CP004393.1"/>
</dbReference>
<feature type="domain" description="SGNH hydrolase-type esterase" evidence="1">
    <location>
        <begin position="6"/>
        <end position="196"/>
    </location>
</feature>
<dbReference type="Pfam" id="PF13472">
    <property type="entry name" value="Lipase_GDSL_2"/>
    <property type="match status" value="1"/>
</dbReference>
<dbReference type="OrthoDB" id="164654at2"/>
<dbReference type="EMBL" id="CP004393">
    <property type="protein sequence ID" value="AJE48253.1"/>
    <property type="molecule type" value="Genomic_DNA"/>
</dbReference>
<evidence type="ECO:0000313" key="3">
    <source>
        <dbReference type="Proteomes" id="UP000031521"/>
    </source>
</evidence>
<evidence type="ECO:0000259" key="1">
    <source>
        <dbReference type="Pfam" id="PF13472"/>
    </source>
</evidence>
<proteinExistence type="predicted"/>
<reference evidence="2 3" key="1">
    <citation type="journal article" date="2014" name="Int. J. Syst. Evol. Microbiol.">
        <title>Celeribacter indicus sp. nov., a polycyclic aromatic hydrocarbon-degrading bacterium from deep-sea sediment and reclassification of Huaishuia halophila as Celeribacter halophilus comb. nov.</title>
        <authorList>
            <person name="Lai Q."/>
            <person name="Cao J."/>
            <person name="Yuan J."/>
            <person name="Li F."/>
            <person name="Shao Z."/>
        </authorList>
    </citation>
    <scope>NUCLEOTIDE SEQUENCE [LARGE SCALE GENOMIC DNA]</scope>
    <source>
        <strain evidence="2">P73</strain>
    </source>
</reference>
<dbReference type="InterPro" id="IPR013830">
    <property type="entry name" value="SGNH_hydro"/>
</dbReference>
<sequence>MPTILAFGDSNTHGTQPMVTRPSALPRLARRWPVVMAETLGWDLLEEGLPGRTFAFPDPEKGPHMDGRLGLFVALESHGPIDALTIMLGINDLKAHFDASPDQIAAGCAFHLDVALSDEMQALHGGFEPFLIVPPAPHAAGVLSEIYTGAAEKARRTRELMRAEAEARDVAFFDADEVISVSAIDGVHFDAEAHEILGAAVARFVMSEFAAP</sequence>
<keyword evidence="3" id="KW-1185">Reference proteome</keyword>
<dbReference type="InterPro" id="IPR036514">
    <property type="entry name" value="SGNH_hydro_sf"/>
</dbReference>